<evidence type="ECO:0000256" key="1">
    <source>
        <dbReference type="ARBA" id="ARBA00004123"/>
    </source>
</evidence>
<dbReference type="GO" id="GO:0005634">
    <property type="term" value="C:nucleus"/>
    <property type="evidence" value="ECO:0007669"/>
    <property type="project" value="UniProtKB-SubCell"/>
</dbReference>
<evidence type="ECO:0000259" key="22">
    <source>
        <dbReference type="PROSITE" id="PS51192"/>
    </source>
</evidence>
<feature type="region of interest" description="Disordered" evidence="21">
    <location>
        <begin position="163"/>
        <end position="201"/>
    </location>
</feature>
<dbReference type="Pfam" id="PF20470">
    <property type="entry name" value="HTH_61"/>
    <property type="match status" value="1"/>
</dbReference>
<evidence type="ECO:0000256" key="11">
    <source>
        <dbReference type="ARBA" id="ARBA00023204"/>
    </source>
</evidence>
<dbReference type="CDD" id="cd18795">
    <property type="entry name" value="SF2_C_Ski2"/>
    <property type="match status" value="1"/>
</dbReference>
<comment type="subcellular location">
    <subcellularLocation>
        <location evidence="2">Chromosome</location>
    </subcellularLocation>
    <subcellularLocation>
        <location evidence="1">Nucleus</location>
    </subcellularLocation>
</comment>
<keyword evidence="8 24" id="KW-0347">Helicase</keyword>
<dbReference type="SUPFAM" id="SSF158702">
    <property type="entry name" value="Sec63 N-terminal domain-like"/>
    <property type="match status" value="1"/>
</dbReference>
<keyword evidence="11" id="KW-0234">DNA repair</keyword>
<dbReference type="InterPro" id="IPR050474">
    <property type="entry name" value="Hel308_SKI2-like"/>
</dbReference>
<dbReference type="FunFam" id="1.10.150.20:FF:000058">
    <property type="entry name" value="Helicase, POLQ like"/>
    <property type="match status" value="1"/>
</dbReference>
<dbReference type="PROSITE" id="PS51192">
    <property type="entry name" value="HELICASE_ATP_BIND_1"/>
    <property type="match status" value="1"/>
</dbReference>
<evidence type="ECO:0000256" key="14">
    <source>
        <dbReference type="ARBA" id="ARBA00034617"/>
    </source>
</evidence>
<dbReference type="SMART" id="SM00487">
    <property type="entry name" value="DEXDc"/>
    <property type="match status" value="1"/>
</dbReference>
<comment type="function">
    <text evidence="17">Single-stranded 3'-5' DNA helicase that plays a key role in homology-driven double-strand break (DSB) repair. Involved in different DSB repair mechanisms that are guided by annealing of extensive stretches of complementary bases at break ends, such as microhomology-mediated end-joining (MMEJ), single-strand annealing (SSA) or synthesis-dependent strand annealing (SDSA). Possesses both DNA unwinding and annealing activities. Forms a complex with RAD51, stimulating HELQ DNA helicase activity and ability to unwing DNA. Efficiently unwinds substrates containing 3' overhangs or a D-loop. In contrast, interaction with the replication protein A (RPA/RP-A) complex inhibits DNA unwinding by HELQ but strongly stimulates DNA strand annealing. Triggers displacement of RPA from single-stranded DNA to facilitate annealing of complementary sequences.</text>
</comment>
<evidence type="ECO:0000256" key="9">
    <source>
        <dbReference type="ARBA" id="ARBA00022840"/>
    </source>
</evidence>
<keyword evidence="4" id="KW-0158">Chromosome</keyword>
<dbReference type="GO" id="GO:0005524">
    <property type="term" value="F:ATP binding"/>
    <property type="evidence" value="ECO:0007669"/>
    <property type="project" value="UniProtKB-KW"/>
</dbReference>
<dbReference type="GO" id="GO:0005694">
    <property type="term" value="C:chromosome"/>
    <property type="evidence" value="ECO:0007669"/>
    <property type="project" value="UniProtKB-SubCell"/>
</dbReference>
<dbReference type="FunFam" id="3.40.50.300:FF:000813">
    <property type="entry name" value="helicase POLQ-like isoform X1"/>
    <property type="match status" value="1"/>
</dbReference>
<keyword evidence="9" id="KW-0067">ATP-binding</keyword>
<dbReference type="EC" id="5.6.2.4" evidence="15"/>
<dbReference type="InterPro" id="IPR048960">
    <property type="entry name" value="POLQ-like_helical"/>
</dbReference>
<dbReference type="InterPro" id="IPR011545">
    <property type="entry name" value="DEAD/DEAH_box_helicase_dom"/>
</dbReference>
<dbReference type="GO" id="GO:0006281">
    <property type="term" value="P:DNA repair"/>
    <property type="evidence" value="ECO:0007669"/>
    <property type="project" value="UniProtKB-KW"/>
</dbReference>
<evidence type="ECO:0000256" key="2">
    <source>
        <dbReference type="ARBA" id="ARBA00004286"/>
    </source>
</evidence>
<keyword evidence="13" id="KW-0539">Nucleus</keyword>
<dbReference type="InterPro" id="IPR027417">
    <property type="entry name" value="P-loop_NTPase"/>
</dbReference>
<feature type="domain" description="Helicase C-terminal" evidence="23">
    <location>
        <begin position="506"/>
        <end position="698"/>
    </location>
</feature>
<keyword evidence="7" id="KW-0378">Hydrolase</keyword>
<comment type="similarity">
    <text evidence="3">Belongs to the helicase family. SKI2 subfamily.</text>
</comment>
<evidence type="ECO:0000256" key="3">
    <source>
        <dbReference type="ARBA" id="ARBA00010140"/>
    </source>
</evidence>
<evidence type="ECO:0000313" key="24">
    <source>
        <dbReference type="EMBL" id="GLD56855.1"/>
    </source>
</evidence>
<feature type="compositionally biased region" description="Basic and acidic residues" evidence="21">
    <location>
        <begin position="179"/>
        <end position="193"/>
    </location>
</feature>
<protein>
    <recommendedName>
        <fullName evidence="18">Helicase POLQ-like</fullName>
        <ecNumber evidence="15">5.6.2.4</ecNumber>
    </recommendedName>
    <alternativeName>
        <fullName evidence="20">Mus308-like helicase</fullName>
    </alternativeName>
    <alternativeName>
        <fullName evidence="19">POLQ-like helicase</fullName>
    </alternativeName>
</protein>
<evidence type="ECO:0000256" key="15">
    <source>
        <dbReference type="ARBA" id="ARBA00034808"/>
    </source>
</evidence>
<dbReference type="InterPro" id="IPR046931">
    <property type="entry name" value="HTH_61"/>
</dbReference>
<evidence type="ECO:0000313" key="25">
    <source>
        <dbReference type="Proteomes" id="UP001279410"/>
    </source>
</evidence>
<dbReference type="GO" id="GO:0043138">
    <property type="term" value="F:3'-5' DNA helicase activity"/>
    <property type="evidence" value="ECO:0007669"/>
    <property type="project" value="UniProtKB-EC"/>
</dbReference>
<dbReference type="PANTHER" id="PTHR47961:SF12">
    <property type="entry name" value="HELICASE POLQ-LIKE"/>
    <property type="match status" value="1"/>
</dbReference>
<organism evidence="24 25">
    <name type="scientific">Lates japonicus</name>
    <name type="common">Japanese lates</name>
    <dbReference type="NCBI Taxonomy" id="270547"/>
    <lineage>
        <taxon>Eukaryota</taxon>
        <taxon>Metazoa</taxon>
        <taxon>Chordata</taxon>
        <taxon>Craniata</taxon>
        <taxon>Vertebrata</taxon>
        <taxon>Euteleostomi</taxon>
        <taxon>Actinopterygii</taxon>
        <taxon>Neopterygii</taxon>
        <taxon>Teleostei</taxon>
        <taxon>Neoteleostei</taxon>
        <taxon>Acanthomorphata</taxon>
        <taxon>Carangaria</taxon>
        <taxon>Carangaria incertae sedis</taxon>
        <taxon>Centropomidae</taxon>
        <taxon>Lates</taxon>
    </lineage>
</organism>
<accession>A0AAD3MNR5</accession>
<keyword evidence="6" id="KW-0227">DNA damage</keyword>
<evidence type="ECO:0000256" key="21">
    <source>
        <dbReference type="SAM" id="MobiDB-lite"/>
    </source>
</evidence>
<dbReference type="SUPFAM" id="SSF46785">
    <property type="entry name" value="Winged helix' DNA-binding domain"/>
    <property type="match status" value="1"/>
</dbReference>
<feature type="region of interest" description="Disordered" evidence="21">
    <location>
        <begin position="1125"/>
        <end position="1151"/>
    </location>
</feature>
<evidence type="ECO:0000256" key="6">
    <source>
        <dbReference type="ARBA" id="ARBA00022763"/>
    </source>
</evidence>
<evidence type="ECO:0000256" key="12">
    <source>
        <dbReference type="ARBA" id="ARBA00023235"/>
    </source>
</evidence>
<dbReference type="FunFam" id="3.40.50.300:FF:001293">
    <property type="entry name" value="helicase POLQ-like isoform X5"/>
    <property type="match status" value="1"/>
</dbReference>
<dbReference type="InterPro" id="IPR001650">
    <property type="entry name" value="Helicase_C-like"/>
</dbReference>
<reference evidence="24" key="1">
    <citation type="submission" date="2022-08" db="EMBL/GenBank/DDBJ databases">
        <title>Genome sequencing of akame (Lates japonicus).</title>
        <authorList>
            <person name="Hashiguchi Y."/>
            <person name="Takahashi H."/>
        </authorList>
    </citation>
    <scope>NUCLEOTIDE SEQUENCE</scope>
    <source>
        <strain evidence="24">Kochi</strain>
    </source>
</reference>
<dbReference type="Gene3D" id="1.10.150.20">
    <property type="entry name" value="5' to 3' exonuclease, C-terminal subdomain"/>
    <property type="match status" value="1"/>
</dbReference>
<dbReference type="SMART" id="SM00490">
    <property type="entry name" value="HELICc"/>
    <property type="match status" value="1"/>
</dbReference>
<dbReference type="Proteomes" id="UP001279410">
    <property type="component" value="Unassembled WGS sequence"/>
</dbReference>
<evidence type="ECO:0000256" key="7">
    <source>
        <dbReference type="ARBA" id="ARBA00022801"/>
    </source>
</evidence>
<dbReference type="PANTHER" id="PTHR47961">
    <property type="entry name" value="DNA POLYMERASE THETA, PUTATIVE (AFU_ORTHOLOGUE AFUA_1G05260)-RELATED"/>
    <property type="match status" value="1"/>
</dbReference>
<dbReference type="Pfam" id="PF00270">
    <property type="entry name" value="DEAD"/>
    <property type="match status" value="1"/>
</dbReference>
<evidence type="ECO:0000259" key="23">
    <source>
        <dbReference type="PROSITE" id="PS51194"/>
    </source>
</evidence>
<evidence type="ECO:0000256" key="18">
    <source>
        <dbReference type="ARBA" id="ARBA00069099"/>
    </source>
</evidence>
<evidence type="ECO:0000256" key="20">
    <source>
        <dbReference type="ARBA" id="ARBA00076391"/>
    </source>
</evidence>
<dbReference type="GO" id="GO:0016787">
    <property type="term" value="F:hydrolase activity"/>
    <property type="evidence" value="ECO:0007669"/>
    <property type="project" value="UniProtKB-KW"/>
</dbReference>
<evidence type="ECO:0000256" key="4">
    <source>
        <dbReference type="ARBA" id="ARBA00022454"/>
    </source>
</evidence>
<comment type="catalytic activity">
    <reaction evidence="16">
        <text>ATP + H2O = ADP + phosphate + H(+)</text>
        <dbReference type="Rhea" id="RHEA:13065"/>
        <dbReference type="ChEBI" id="CHEBI:15377"/>
        <dbReference type="ChEBI" id="CHEBI:15378"/>
        <dbReference type="ChEBI" id="CHEBI:30616"/>
        <dbReference type="ChEBI" id="CHEBI:43474"/>
        <dbReference type="ChEBI" id="CHEBI:456216"/>
        <dbReference type="EC" id="5.6.2.4"/>
    </reaction>
</comment>
<dbReference type="InterPro" id="IPR036390">
    <property type="entry name" value="WH_DNA-bd_sf"/>
</dbReference>
<keyword evidence="10" id="KW-0238">DNA-binding</keyword>
<evidence type="ECO:0000256" key="13">
    <source>
        <dbReference type="ARBA" id="ARBA00023242"/>
    </source>
</evidence>
<evidence type="ECO:0000256" key="10">
    <source>
        <dbReference type="ARBA" id="ARBA00023125"/>
    </source>
</evidence>
<keyword evidence="25" id="KW-1185">Reference proteome</keyword>
<dbReference type="Pfam" id="PF21099">
    <property type="entry name" value="POLQ_helical"/>
    <property type="match status" value="1"/>
</dbReference>
<feature type="domain" description="Helicase ATP-binding" evidence="22">
    <location>
        <begin position="286"/>
        <end position="458"/>
    </location>
</feature>
<dbReference type="Pfam" id="PF00271">
    <property type="entry name" value="Helicase_C"/>
    <property type="match status" value="1"/>
</dbReference>
<evidence type="ECO:0000256" key="17">
    <source>
        <dbReference type="ARBA" id="ARBA00053573"/>
    </source>
</evidence>
<dbReference type="SUPFAM" id="SSF52540">
    <property type="entry name" value="P-loop containing nucleoside triphosphate hydrolases"/>
    <property type="match status" value="1"/>
</dbReference>
<evidence type="ECO:0000256" key="5">
    <source>
        <dbReference type="ARBA" id="ARBA00022741"/>
    </source>
</evidence>
<dbReference type="PROSITE" id="PS51194">
    <property type="entry name" value="HELICASE_CTER"/>
    <property type="match status" value="1"/>
</dbReference>
<dbReference type="AlphaFoldDB" id="A0AAD3MNR5"/>
<comment type="catalytic activity">
    <reaction evidence="14">
        <text>Couples ATP hydrolysis with the unwinding of duplex DNA by translocating in the 3'-5' direction.</text>
        <dbReference type="EC" id="5.6.2.4"/>
    </reaction>
</comment>
<dbReference type="GO" id="GO:0003677">
    <property type="term" value="F:DNA binding"/>
    <property type="evidence" value="ECO:0007669"/>
    <property type="project" value="UniProtKB-KW"/>
</dbReference>
<sequence length="1151" mass="128817">MNAGTQVIRIRRVSSRKRSRDSLQTHLTPARKRGGGDTCLQQCPRNRRLSSIMAQIQPAEYCSDSEDLFGDYDSILEDSSLLAKLDDAEETERQRDLQSAAHIVAVDQQDFSALRPSKDGVWKRSCEDILTDSILDGLGDEPFEDLPGSQVQFQEQVDENVKRRRLQEGEKTSTPFRNTDAEAGRDGNMEDKTKRRSKARRSVTDQLKRTMLCNAAAPSNVSRTVVLKEAVVSEEISVAMQAMETVSAETTDLGPFFGLPTKVKDLMHKLRGIKNLYDWQETCLNLDCVQQRKNLIYSLPTSGGKTLVAEILVLRELLCRKKDCLFILPYISLVQEKVRGLASFGLELDFMVEEYAGSKGKFPPVKRREKRSLYIATIEKAHSLVNSLIETNRLDNLGLVVVDELHMLGDGSRGAIIEMTLAKVLYMSKKTQIIGMSATLGNIRDLQTFLKAENYTNDFRPVQLKEYVKLNDTIYEVDPKEEDCFRFSRLLNFKYSSAMQKIDPDHIIALVTEVIPTHSCLVFCPTKKNCENVAGMICKYLKEEFLQHRQAEKAVLLRELRDSGNGSVCPVLRRTVPYGLAYHHSGLTSEERKLVEEAYSSGVLCLLTCTSTLAAGINLPARRVILRSPYVATDFLKRSQYKQMVGRAGRAGIDTVGESILILQSKDRNMAKTLVCSPMENCYSNLMHDDEKGITSLILSLIGLNITTSSEQLRDFLCGTLLFVQQQQLCAEQSLWEVVQQKVDLLKEKDLITVTPDAQTLQVTKLGRATYKGSVDLTHSDVLYRDLSRGLEGLLLNSCLHLVYLVTPYDMISQCKPDWRIYFRQFTLLSAAEQKMSAAVGVPESFVARKAAGQTVKNGVDMEAVKRMYLALVLFSLLKETNLWSVADRFQLSRGFVQTLLSSSSAFCSCVLHFTEELEEFWPFKALLTELTRRLSYCVKAELIPLMEVVGVMESRAKQLYNSGYKTLTHLANADPAVLSRTIENLYRKQASQIVASAKMLLNEKAAALQEEVDELLTFLTSLLNLNTFLHSEQVSCYSGQVSCYCGQPEVSADTLLYFPSESELDEVSLLFLLEDRTLLRDPAGLGPDPAGLGPDLSLHIPILSDYIQTLMTVVSVCVRPGSGVNPEERLPPPSPLCKHSPGPGSVQTHM</sequence>
<evidence type="ECO:0000256" key="19">
    <source>
        <dbReference type="ARBA" id="ARBA00074990"/>
    </source>
</evidence>
<evidence type="ECO:0000256" key="16">
    <source>
        <dbReference type="ARBA" id="ARBA00048988"/>
    </source>
</evidence>
<dbReference type="FunFam" id="1.10.3380.20:FF:000002">
    <property type="entry name" value="helicase POLQ-like isoform X1"/>
    <property type="match status" value="1"/>
</dbReference>
<dbReference type="Gene3D" id="3.40.50.300">
    <property type="entry name" value="P-loop containing nucleotide triphosphate hydrolases"/>
    <property type="match status" value="2"/>
</dbReference>
<dbReference type="CDD" id="cd18026">
    <property type="entry name" value="DEXHc_POLQ-like"/>
    <property type="match status" value="1"/>
</dbReference>
<evidence type="ECO:0000256" key="8">
    <source>
        <dbReference type="ARBA" id="ARBA00022806"/>
    </source>
</evidence>
<dbReference type="EMBL" id="BRZM01000027">
    <property type="protein sequence ID" value="GLD56855.1"/>
    <property type="molecule type" value="Genomic_DNA"/>
</dbReference>
<proteinExistence type="inferred from homology"/>
<comment type="caution">
    <text evidence="24">The sequence shown here is derived from an EMBL/GenBank/DDBJ whole genome shotgun (WGS) entry which is preliminary data.</text>
</comment>
<dbReference type="Gene3D" id="1.10.3380.20">
    <property type="match status" value="1"/>
</dbReference>
<keyword evidence="12" id="KW-0413">Isomerase</keyword>
<keyword evidence="5" id="KW-0547">Nucleotide-binding</keyword>
<feature type="region of interest" description="Disordered" evidence="21">
    <location>
        <begin position="14"/>
        <end position="36"/>
    </location>
</feature>
<gene>
    <name evidence="24" type="ORF">AKAME5_000914800</name>
</gene>
<name>A0AAD3MNR5_LATJO</name>
<dbReference type="InterPro" id="IPR014001">
    <property type="entry name" value="Helicase_ATP-bd"/>
</dbReference>